<dbReference type="OrthoDB" id="161727at2"/>
<comment type="caution">
    <text evidence="2">The sequence shown here is derived from an EMBL/GenBank/DDBJ whole genome shotgun (WGS) entry which is preliminary data.</text>
</comment>
<keyword evidence="1" id="KW-0472">Membrane</keyword>
<evidence type="ECO:0000313" key="3">
    <source>
        <dbReference type="Proteomes" id="UP000214600"/>
    </source>
</evidence>
<dbReference type="GeneID" id="99663573"/>
<feature type="transmembrane region" description="Helical" evidence="1">
    <location>
        <begin position="113"/>
        <end position="133"/>
    </location>
</feature>
<feature type="transmembrane region" description="Helical" evidence="1">
    <location>
        <begin position="55"/>
        <end position="78"/>
    </location>
</feature>
<accession>A0A228IN63</accession>
<dbReference type="RefSeq" id="WP_089451711.1">
    <property type="nucleotide sequence ID" value="NZ_CP184469.1"/>
</dbReference>
<reference evidence="2 3" key="2">
    <citation type="submission" date="2017-08" db="EMBL/GenBank/DDBJ databases">
        <title>WGS of novel Burkholderia cepaca complex species.</title>
        <authorList>
            <person name="Lipuma J."/>
            <person name="Spilker T."/>
        </authorList>
    </citation>
    <scope>NUCLEOTIDE SEQUENCE [LARGE SCALE GENOMIC DNA]</scope>
    <source>
        <strain evidence="2 3">AU17325</strain>
    </source>
</reference>
<feature type="transmembrane region" description="Helical" evidence="1">
    <location>
        <begin position="29"/>
        <end position="49"/>
    </location>
</feature>
<name>A0A228IN63_9BURK</name>
<feature type="transmembrane region" description="Helical" evidence="1">
    <location>
        <begin position="228"/>
        <end position="247"/>
    </location>
</feature>
<dbReference type="AlphaFoldDB" id="A0A228IN63"/>
<feature type="transmembrane region" description="Helical" evidence="1">
    <location>
        <begin position="85"/>
        <end position="107"/>
    </location>
</feature>
<gene>
    <name evidence="2" type="ORF">CFB84_19895</name>
</gene>
<dbReference type="Proteomes" id="UP000214600">
    <property type="component" value="Unassembled WGS sequence"/>
</dbReference>
<evidence type="ECO:0000256" key="1">
    <source>
        <dbReference type="SAM" id="Phobius"/>
    </source>
</evidence>
<evidence type="ECO:0000313" key="2">
    <source>
        <dbReference type="EMBL" id="OXI43806.1"/>
    </source>
</evidence>
<proteinExistence type="predicted"/>
<protein>
    <submittedName>
        <fullName evidence="2">Uncharacterized protein</fullName>
    </submittedName>
</protein>
<feature type="transmembrane region" description="Helical" evidence="1">
    <location>
        <begin position="6"/>
        <end position="22"/>
    </location>
</feature>
<feature type="transmembrane region" description="Helical" evidence="1">
    <location>
        <begin position="200"/>
        <end position="222"/>
    </location>
</feature>
<keyword evidence="1" id="KW-0812">Transmembrane</keyword>
<organism evidence="2 3">
    <name type="scientific">Burkholderia aenigmatica</name>
    <dbReference type="NCBI Taxonomy" id="2015348"/>
    <lineage>
        <taxon>Bacteria</taxon>
        <taxon>Pseudomonadati</taxon>
        <taxon>Pseudomonadota</taxon>
        <taxon>Betaproteobacteria</taxon>
        <taxon>Burkholderiales</taxon>
        <taxon>Burkholderiaceae</taxon>
        <taxon>Burkholderia</taxon>
        <taxon>Burkholderia cepacia complex</taxon>
    </lineage>
</organism>
<dbReference type="EMBL" id="NKFA01000007">
    <property type="protein sequence ID" value="OXI43806.1"/>
    <property type="molecule type" value="Genomic_DNA"/>
</dbReference>
<feature type="transmembrane region" description="Helical" evidence="1">
    <location>
        <begin position="145"/>
        <end position="166"/>
    </location>
</feature>
<sequence>MDHLLFKLVATPLLLVAATLAARRWGEAIGGLLVGLPLTSGPVSVFLALEHGPAFAAHATAGSLVATAGQAAFCIAYCKLAKRGWPAALAGAGIAFSVVAFLLKASALPETSLFLIAILAVALVLSIVPASPVRAARLDPPRWDLPLRMVLIAGLVVGVTMIAPYVGPETSGVLASFPFMVIILAVFAHRMNGPAAAQQLMRGMATGLLSFAAFFHVLSLTLTRLHLVPAYGLAIVCTLAVQAVSLYRMRVPVAVSTE</sequence>
<keyword evidence="1" id="KW-1133">Transmembrane helix</keyword>
<reference evidence="3" key="1">
    <citation type="submission" date="2017-06" db="EMBL/GenBank/DDBJ databases">
        <authorList>
            <person name="LiPuma J."/>
            <person name="Spilker T."/>
        </authorList>
    </citation>
    <scope>NUCLEOTIDE SEQUENCE [LARGE SCALE GENOMIC DNA]</scope>
    <source>
        <strain evidence="3">AU17325</strain>
    </source>
</reference>
<feature type="transmembrane region" description="Helical" evidence="1">
    <location>
        <begin position="172"/>
        <end position="188"/>
    </location>
</feature>